<gene>
    <name evidence="1" type="ORF">H1R20_g5715</name>
</gene>
<evidence type="ECO:0000313" key="2">
    <source>
        <dbReference type="Proteomes" id="UP001140091"/>
    </source>
</evidence>
<dbReference type="EMBL" id="JANBPK010000808">
    <property type="protein sequence ID" value="KAJ2931356.1"/>
    <property type="molecule type" value="Genomic_DNA"/>
</dbReference>
<protein>
    <submittedName>
        <fullName evidence="1">Uncharacterized protein</fullName>
    </submittedName>
</protein>
<accession>A0A9W8MHY2</accession>
<comment type="caution">
    <text evidence="1">The sequence shown here is derived from an EMBL/GenBank/DDBJ whole genome shotgun (WGS) entry which is preliminary data.</text>
</comment>
<sequence>MDSVESVVRGCYEEYRAFDKAYCRAALSSLRRQDTSWQTPPESREDLSQVPFLSSADGEFVFHDYDIDQEEDVVETGCVDTLKLKADTTFQPHPAYELCTSVARNIKVGDDPDYMPFAPFGDDPSFEFSDYNEEYGWLAWQAPKMLDPDLEIISIEALSLLINELGIAPEDVEELGLFPARYPAAPSPAVPRLSKLVHKRDFPTDLPSGWRLSLPYHPPYASGPSGILDSFLSSFCHNPNCLTGYCTTHMDNIPPPIPPPVSNLWPATLDSAAGDPCGKDCFLAAATSLRDINSVALWTEDDKELLKTVLTHSPDALPCDLAVICRKLCFEVAKYRRRYFDSLPRPGKERAAKRQTKKVAASTFQDNDSTVYKPFVSFCHLIVLT</sequence>
<dbReference type="AlphaFoldDB" id="A0A9W8MHY2"/>
<organism evidence="1 2">
    <name type="scientific">Candolleomyces eurysporus</name>
    <dbReference type="NCBI Taxonomy" id="2828524"/>
    <lineage>
        <taxon>Eukaryota</taxon>
        <taxon>Fungi</taxon>
        <taxon>Dikarya</taxon>
        <taxon>Basidiomycota</taxon>
        <taxon>Agaricomycotina</taxon>
        <taxon>Agaricomycetes</taxon>
        <taxon>Agaricomycetidae</taxon>
        <taxon>Agaricales</taxon>
        <taxon>Agaricineae</taxon>
        <taxon>Psathyrellaceae</taxon>
        <taxon>Candolleomyces</taxon>
    </lineage>
</organism>
<dbReference type="Proteomes" id="UP001140091">
    <property type="component" value="Unassembled WGS sequence"/>
</dbReference>
<dbReference type="OrthoDB" id="6141102at2759"/>
<evidence type="ECO:0000313" key="1">
    <source>
        <dbReference type="EMBL" id="KAJ2931356.1"/>
    </source>
</evidence>
<reference evidence="1" key="1">
    <citation type="submission" date="2022-06" db="EMBL/GenBank/DDBJ databases">
        <title>Genome Sequence of Candolleomyces eurysporus.</title>
        <authorList>
            <person name="Buettner E."/>
        </authorList>
    </citation>
    <scope>NUCLEOTIDE SEQUENCE</scope>
    <source>
        <strain evidence="1">VTCC 930004</strain>
    </source>
</reference>
<name>A0A9W8MHY2_9AGAR</name>
<proteinExistence type="predicted"/>
<feature type="non-terminal residue" evidence="1">
    <location>
        <position position="385"/>
    </location>
</feature>
<keyword evidence="2" id="KW-1185">Reference proteome</keyword>